<keyword evidence="2 5" id="KW-0808">Transferase</keyword>
<evidence type="ECO:0000256" key="3">
    <source>
        <dbReference type="ARBA" id="ARBA00022695"/>
    </source>
</evidence>
<dbReference type="Gene3D" id="3.30.210.10">
    <property type="entry name" value="DNA polymerase, thumb domain"/>
    <property type="match status" value="1"/>
</dbReference>
<feature type="region of interest" description="Disordered" evidence="6">
    <location>
        <begin position="79"/>
        <end position="105"/>
    </location>
</feature>
<feature type="domain" description="DNA-directed DNA polymerase X" evidence="7">
    <location>
        <begin position="125"/>
        <end position="467"/>
    </location>
</feature>
<dbReference type="InterPro" id="IPR028207">
    <property type="entry name" value="DNA_pol_B_palm_palm"/>
</dbReference>
<keyword evidence="1" id="KW-0963">Cytoplasm</keyword>
<evidence type="ECO:0000256" key="5">
    <source>
        <dbReference type="RuleBase" id="RU366014"/>
    </source>
</evidence>
<dbReference type="GO" id="GO:0003887">
    <property type="term" value="F:DNA-directed DNA polymerase activity"/>
    <property type="evidence" value="ECO:0007669"/>
    <property type="project" value="UniProtKB-UniRule"/>
</dbReference>
<keyword evidence="3 5" id="KW-0548">Nucleotidyltransferase</keyword>
<gene>
    <name evidence="8" type="ORF">I316_03343</name>
</gene>
<comment type="function">
    <text evidence="5">DNA polymerase that functions in several pathways of DNA repair. Involved in base excision repair (BER) responsible for repair of lesions that give rise to abasic (AP) sites in DNA. Also contributes to DNA double-strand break repair by non-homologous end joining and homologous recombination. Has both template-dependent and template-independent (terminal transferase) DNA polymerase activities. Has also a 5'-deoxyribose-5-phosphate lyase (dRP lyase) activity.</text>
</comment>
<dbReference type="InterPro" id="IPR018944">
    <property type="entry name" value="DNA_pol_lambd_fingers_domain"/>
</dbReference>
<dbReference type="Pfam" id="PF14792">
    <property type="entry name" value="DNA_pol_B_palm"/>
    <property type="match status" value="1"/>
</dbReference>
<dbReference type="InterPro" id="IPR002008">
    <property type="entry name" value="DNA_pol_X_beta-like"/>
</dbReference>
<keyword evidence="5" id="KW-0239">DNA-directed DNA polymerase</keyword>
<dbReference type="Pfam" id="PF10391">
    <property type="entry name" value="DNA_pol_lambd_f"/>
    <property type="match status" value="1"/>
</dbReference>
<organism evidence="8 9">
    <name type="scientific">Kwoniella heveanensis BCC8398</name>
    <dbReference type="NCBI Taxonomy" id="1296120"/>
    <lineage>
        <taxon>Eukaryota</taxon>
        <taxon>Fungi</taxon>
        <taxon>Dikarya</taxon>
        <taxon>Basidiomycota</taxon>
        <taxon>Agaricomycotina</taxon>
        <taxon>Tremellomycetes</taxon>
        <taxon>Tremellales</taxon>
        <taxon>Cryptococcaceae</taxon>
        <taxon>Kwoniella</taxon>
    </lineage>
</organism>
<keyword evidence="5" id="KW-0539">Nucleus</keyword>
<dbReference type="GO" id="GO:0005634">
    <property type="term" value="C:nucleus"/>
    <property type="evidence" value="ECO:0007669"/>
    <property type="project" value="UniProtKB-SubCell"/>
</dbReference>
<evidence type="ECO:0000259" key="7">
    <source>
        <dbReference type="SMART" id="SM00483"/>
    </source>
</evidence>
<dbReference type="Pfam" id="PF14791">
    <property type="entry name" value="DNA_pol_B_thumb"/>
    <property type="match status" value="1"/>
</dbReference>
<dbReference type="InterPro" id="IPR002054">
    <property type="entry name" value="DNA-dir_DNA_pol_X"/>
</dbReference>
<dbReference type="Gene3D" id="1.10.150.20">
    <property type="entry name" value="5' to 3' exonuclease, C-terminal subdomain"/>
    <property type="match status" value="1"/>
</dbReference>
<dbReference type="PANTHER" id="PTHR11276">
    <property type="entry name" value="DNA POLYMERASE TYPE-X FAMILY MEMBER"/>
    <property type="match status" value="1"/>
</dbReference>
<comment type="catalytic activity">
    <reaction evidence="5">
        <text>DNA(n) + a 2'-deoxyribonucleoside 5'-triphosphate = DNA(n+1) + diphosphate</text>
        <dbReference type="Rhea" id="RHEA:22508"/>
        <dbReference type="Rhea" id="RHEA-COMP:17339"/>
        <dbReference type="Rhea" id="RHEA-COMP:17340"/>
        <dbReference type="ChEBI" id="CHEBI:33019"/>
        <dbReference type="ChEBI" id="CHEBI:61560"/>
        <dbReference type="ChEBI" id="CHEBI:173112"/>
        <dbReference type="EC" id="2.7.7.7"/>
    </reaction>
</comment>
<evidence type="ECO:0000256" key="6">
    <source>
        <dbReference type="SAM" id="MobiDB-lite"/>
    </source>
</evidence>
<evidence type="ECO:0000256" key="4">
    <source>
        <dbReference type="ARBA" id="ARBA00023125"/>
    </source>
</evidence>
<dbReference type="STRING" id="1296120.A0A1B9GUT7"/>
<comment type="similarity">
    <text evidence="5">Belongs to the DNA polymerase type-X family.</text>
</comment>
<dbReference type="Gene3D" id="3.30.460.10">
    <property type="entry name" value="Beta Polymerase, domain 2"/>
    <property type="match status" value="1"/>
</dbReference>
<evidence type="ECO:0000256" key="2">
    <source>
        <dbReference type="ARBA" id="ARBA00022679"/>
    </source>
</evidence>
<keyword evidence="5" id="KW-0227">DNA damage</keyword>
<dbReference type="GO" id="GO:0046872">
    <property type="term" value="F:metal ion binding"/>
    <property type="evidence" value="ECO:0007669"/>
    <property type="project" value="UniProtKB-UniRule"/>
</dbReference>
<dbReference type="PANTHER" id="PTHR11276:SF42">
    <property type="entry name" value="DNA POLYMERASE BETA"/>
    <property type="match status" value="1"/>
</dbReference>
<keyword evidence="4" id="KW-0238">DNA-binding</keyword>
<reference evidence="9" key="2">
    <citation type="submission" date="2013-12" db="EMBL/GenBank/DDBJ databases">
        <title>Evolution of pathogenesis and genome organization in the Tremellales.</title>
        <authorList>
            <person name="Cuomo C."/>
            <person name="Litvintseva A."/>
            <person name="Heitman J."/>
            <person name="Chen Y."/>
            <person name="Sun S."/>
            <person name="Springer D."/>
            <person name="Dromer F."/>
            <person name="Young S."/>
            <person name="Zeng Q."/>
            <person name="Chapman S."/>
            <person name="Gujja S."/>
            <person name="Saif S."/>
            <person name="Birren B."/>
        </authorList>
    </citation>
    <scope>NUCLEOTIDE SEQUENCE [LARGE SCALE GENOMIC DNA]</scope>
    <source>
        <strain evidence="9">BCC8398</strain>
    </source>
</reference>
<feature type="compositionally biased region" description="Polar residues" evidence="6">
    <location>
        <begin position="85"/>
        <end position="96"/>
    </location>
</feature>
<evidence type="ECO:0000256" key="1">
    <source>
        <dbReference type="ARBA" id="ARBA00022490"/>
    </source>
</evidence>
<evidence type="ECO:0000313" key="9">
    <source>
        <dbReference type="Proteomes" id="UP000092666"/>
    </source>
</evidence>
<dbReference type="AlphaFoldDB" id="A0A1B9GUT7"/>
<dbReference type="SUPFAM" id="SSF81301">
    <property type="entry name" value="Nucleotidyltransferase"/>
    <property type="match status" value="1"/>
</dbReference>
<keyword evidence="9" id="KW-1185">Reference proteome</keyword>
<dbReference type="InterPro" id="IPR037160">
    <property type="entry name" value="DNA_Pol_thumb_sf"/>
</dbReference>
<accession>A0A1B9GUT7</accession>
<dbReference type="EMBL" id="KV700123">
    <property type="protein sequence ID" value="OCF34799.1"/>
    <property type="molecule type" value="Genomic_DNA"/>
</dbReference>
<dbReference type="InterPro" id="IPR043519">
    <property type="entry name" value="NT_sf"/>
</dbReference>
<dbReference type="InterPro" id="IPR029398">
    <property type="entry name" value="PolB_thumb"/>
</dbReference>
<dbReference type="InterPro" id="IPR022312">
    <property type="entry name" value="DNA_pol_X"/>
</dbReference>
<dbReference type="EC" id="2.7.7.7" evidence="5"/>
<dbReference type="GO" id="GO:0006284">
    <property type="term" value="P:base-excision repair"/>
    <property type="evidence" value="ECO:0007669"/>
    <property type="project" value="TreeGrafter"/>
</dbReference>
<dbReference type="PRINTS" id="PR00869">
    <property type="entry name" value="DNAPOLX"/>
</dbReference>
<dbReference type="PRINTS" id="PR00870">
    <property type="entry name" value="DNAPOLXBETA"/>
</dbReference>
<dbReference type="SUPFAM" id="SSF81585">
    <property type="entry name" value="PsbU/PolX domain-like"/>
    <property type="match status" value="1"/>
</dbReference>
<dbReference type="Proteomes" id="UP000092666">
    <property type="component" value="Unassembled WGS sequence"/>
</dbReference>
<proteinExistence type="inferred from homology"/>
<name>A0A1B9GUT7_9TREE</name>
<evidence type="ECO:0000313" key="8">
    <source>
        <dbReference type="EMBL" id="OCF34799.1"/>
    </source>
</evidence>
<dbReference type="OrthoDB" id="205514at2759"/>
<dbReference type="GO" id="GO:0003677">
    <property type="term" value="F:DNA binding"/>
    <property type="evidence" value="ECO:0007669"/>
    <property type="project" value="UniProtKB-UniRule"/>
</dbReference>
<dbReference type="SMART" id="SM00483">
    <property type="entry name" value="POLXc"/>
    <property type="match status" value="1"/>
</dbReference>
<keyword evidence="5" id="KW-0234">DNA repair</keyword>
<reference evidence="8 9" key="1">
    <citation type="submission" date="2013-07" db="EMBL/GenBank/DDBJ databases">
        <title>The Genome Sequence of Cryptococcus heveanensis BCC8398.</title>
        <authorList>
            <consortium name="The Broad Institute Genome Sequencing Platform"/>
            <person name="Cuomo C."/>
            <person name="Litvintseva A."/>
            <person name="Chen Y."/>
            <person name="Heitman J."/>
            <person name="Sun S."/>
            <person name="Springer D."/>
            <person name="Dromer F."/>
            <person name="Young S.K."/>
            <person name="Zeng Q."/>
            <person name="Gargeya S."/>
            <person name="Fitzgerald M."/>
            <person name="Abouelleil A."/>
            <person name="Alvarado L."/>
            <person name="Berlin A.M."/>
            <person name="Chapman S.B."/>
            <person name="Dewar J."/>
            <person name="Goldberg J."/>
            <person name="Griggs A."/>
            <person name="Gujja S."/>
            <person name="Hansen M."/>
            <person name="Howarth C."/>
            <person name="Imamovic A."/>
            <person name="Larimer J."/>
            <person name="McCowan C."/>
            <person name="Murphy C."/>
            <person name="Pearson M."/>
            <person name="Priest M."/>
            <person name="Roberts A."/>
            <person name="Saif S."/>
            <person name="Shea T."/>
            <person name="Sykes S."/>
            <person name="Wortman J."/>
            <person name="Nusbaum C."/>
            <person name="Birren B."/>
        </authorList>
    </citation>
    <scope>NUCLEOTIDE SEQUENCE [LARGE SCALE GENOMIC DNA]</scope>
    <source>
        <strain evidence="8 9">BCC8398</strain>
    </source>
</reference>
<comment type="subcellular location">
    <subcellularLocation>
        <location evidence="5">Nucleus</location>
    </subcellularLocation>
</comment>
<sequence length="477" mass="53724">MSNVLRLVSRVTRRPHAILQAARPVSTASTWVVHRPRASLHAQYEYLFRGLHTVNDAEAVLSQAQSELESKSQALIGKDNAVARNDTSNGTGTSSGEAMGHKSSQRTQFLKALKRDYGDRYETLTVPTKEQLSALRDMQSWRQLTPSTAKSADFRDSLRSISLLAGPDGGITNPNLKLKDIEAVLSDENGVTWRLIRHLIEHGLVPELEALDDKWKAMVMFNRVHGFGKIRAAAYVEAGARTLDDLLNAKDKEWGRKVSDAQKLAITYHEEMDLMIPRSEVAEFEELIRASLSRVDPTLGFAIMGSYRRGEFVSSDIDMVVWHESFLKRDKDEKRSSKKGYEPDGLMGRVIKALFDARLLDEETLFSRGEKKVLALARLPRNTSFHRQIDIRLCPLESLPYMLLGNTGDDTLMKILRHKAMAKGWVLNEYAMGERLSNDEGTEIIVKSEKEIFDLLGVPFLEVSAAHFHHQSTPSLR</sequence>
<protein>
    <recommendedName>
        <fullName evidence="5">DNA polymerase</fullName>
        <ecNumber evidence="5">2.7.7.7</ecNumber>
    </recommendedName>
</protein>
<dbReference type="GO" id="GO:0006303">
    <property type="term" value="P:double-strand break repair via nonhomologous end joining"/>
    <property type="evidence" value="ECO:0007669"/>
    <property type="project" value="TreeGrafter"/>
</dbReference>